<evidence type="ECO:0000259" key="2">
    <source>
        <dbReference type="Pfam" id="PF24809"/>
    </source>
</evidence>
<sequence length="540" mass="61551">MEFKATLPEGTDLQVLGLSRQEHDQLAEIEAKQAILHQWLKSKNLAREERQALGLRSYDDFVAFWSSVSEDAQSKFSQKHKKGWKKWVKTSQGYASEMGSLMKNMKPLLDIVSSLGAPYTGAAIGTLTGLFLLAGTKTELDNTVCSAITGIKDRLPGFQMYQKIYQNDSDLKKKMILSYVLFIDLSISITKYCYQSGFSRWIIAIFNGSKFKDKTDLANEAVTNVRMKCEELLNERVYELNNDVQSLRTKTKELEVLLKKAEKEKHGEVLLTFKAGLNIKNFDLKLQYQELQDYQSKLLDESKEEGQIFEQMSTNRIKELQKAPVFASWSNDSTPSVLLLHGRNNRDIGYGKASSWVSLFAVDYVVQLQKPASLDAHGYYVFGRHSSIHHALAVILFHLLNHHLCDLGPHERRERLQHELRIYSSRLENRGSKGDILCEDEDAESAASLQKVALAVFSLFPANQKIYVVMDRIDKCRKHEQYDLMDILGHLVQNVVCNLKILLIADSVSWGVSAATYRKTFGGKLHLIELRQEILKHNSY</sequence>
<evidence type="ECO:0000256" key="1">
    <source>
        <dbReference type="ARBA" id="ARBA00022737"/>
    </source>
</evidence>
<evidence type="ECO:0000313" key="4">
    <source>
        <dbReference type="EMBL" id="KAK9780208.1"/>
    </source>
</evidence>
<dbReference type="InterPro" id="IPR056884">
    <property type="entry name" value="NPHP3-like_N"/>
</dbReference>
<gene>
    <name evidence="4" type="ORF">SCAR479_02845</name>
</gene>
<reference evidence="4 5" key="1">
    <citation type="submission" date="2024-02" db="EMBL/GenBank/DDBJ databases">
        <title>First draft genome assembly of two strains of Seiridium cardinale.</title>
        <authorList>
            <person name="Emiliani G."/>
            <person name="Scali E."/>
        </authorList>
    </citation>
    <scope>NUCLEOTIDE SEQUENCE [LARGE SCALE GENOMIC DNA]</scope>
    <source>
        <strain evidence="4 5">BM-138-000479</strain>
    </source>
</reference>
<feature type="domain" description="DUF7708" evidence="2">
    <location>
        <begin position="104"/>
        <end position="227"/>
    </location>
</feature>
<evidence type="ECO:0000259" key="3">
    <source>
        <dbReference type="Pfam" id="PF24883"/>
    </source>
</evidence>
<dbReference type="Proteomes" id="UP001465668">
    <property type="component" value="Unassembled WGS sequence"/>
</dbReference>
<feature type="domain" description="Nephrocystin 3-like N-terminal" evidence="3">
    <location>
        <begin position="320"/>
        <end position="503"/>
    </location>
</feature>
<protein>
    <submittedName>
        <fullName evidence="4">Fungal STAND N-terminal Goodbye domain-containing protein</fullName>
    </submittedName>
</protein>
<evidence type="ECO:0000313" key="5">
    <source>
        <dbReference type="Proteomes" id="UP001465668"/>
    </source>
</evidence>
<keyword evidence="1" id="KW-0677">Repeat</keyword>
<dbReference type="InterPro" id="IPR056125">
    <property type="entry name" value="DUF7708"/>
</dbReference>
<name>A0ABR2Y2R6_9PEZI</name>
<organism evidence="4 5">
    <name type="scientific">Seiridium cardinale</name>
    <dbReference type="NCBI Taxonomy" id="138064"/>
    <lineage>
        <taxon>Eukaryota</taxon>
        <taxon>Fungi</taxon>
        <taxon>Dikarya</taxon>
        <taxon>Ascomycota</taxon>
        <taxon>Pezizomycotina</taxon>
        <taxon>Sordariomycetes</taxon>
        <taxon>Xylariomycetidae</taxon>
        <taxon>Amphisphaeriales</taxon>
        <taxon>Sporocadaceae</taxon>
        <taxon>Seiridium</taxon>
    </lineage>
</organism>
<keyword evidence="5" id="KW-1185">Reference proteome</keyword>
<dbReference type="EMBL" id="JARVKM010000007">
    <property type="protein sequence ID" value="KAK9780208.1"/>
    <property type="molecule type" value="Genomic_DNA"/>
</dbReference>
<dbReference type="Pfam" id="PF24883">
    <property type="entry name" value="NPHP3_N"/>
    <property type="match status" value="1"/>
</dbReference>
<dbReference type="Pfam" id="PF24809">
    <property type="entry name" value="DUF7708"/>
    <property type="match status" value="1"/>
</dbReference>
<proteinExistence type="predicted"/>
<comment type="caution">
    <text evidence="4">The sequence shown here is derived from an EMBL/GenBank/DDBJ whole genome shotgun (WGS) entry which is preliminary data.</text>
</comment>
<accession>A0ABR2Y2R6</accession>